<evidence type="ECO:0000256" key="2">
    <source>
        <dbReference type="ARBA" id="ARBA00022692"/>
    </source>
</evidence>
<evidence type="ECO:0000256" key="1">
    <source>
        <dbReference type="ARBA" id="ARBA00004141"/>
    </source>
</evidence>
<keyword evidence="3" id="KW-1133">Transmembrane helix</keyword>
<evidence type="ECO:0000313" key="5">
    <source>
        <dbReference type="EMBL" id="KAH0621807.1"/>
    </source>
</evidence>
<dbReference type="InterPro" id="IPR029020">
    <property type="entry name" value="Ammonium/urea_transptr"/>
</dbReference>
<comment type="caution">
    <text evidence="5">The sequence shown here is derived from an EMBL/GenBank/DDBJ whole genome shotgun (WGS) entry which is preliminary data.</text>
</comment>
<gene>
    <name evidence="5" type="ORF">JD844_023445</name>
</gene>
<proteinExistence type="predicted"/>
<evidence type="ECO:0000313" key="6">
    <source>
        <dbReference type="Proteomes" id="UP000826234"/>
    </source>
</evidence>
<accession>A0ABQ7SWJ5</accession>
<keyword evidence="6" id="KW-1185">Reference proteome</keyword>
<name>A0ABQ7SWJ5_PHRPL</name>
<sequence>MQAAALGCSIAIALVGGTITGLILHLPFLGQPPDQNCYDDSVYWEVPSEKFPQECNPDYQEDDSKVIVEAL</sequence>
<evidence type="ECO:0000256" key="3">
    <source>
        <dbReference type="ARBA" id="ARBA00022989"/>
    </source>
</evidence>
<organism evidence="5 6">
    <name type="scientific">Phrynosoma platyrhinos</name>
    <name type="common">Desert horned lizard</name>
    <dbReference type="NCBI Taxonomy" id="52577"/>
    <lineage>
        <taxon>Eukaryota</taxon>
        <taxon>Metazoa</taxon>
        <taxon>Chordata</taxon>
        <taxon>Craniata</taxon>
        <taxon>Vertebrata</taxon>
        <taxon>Euteleostomi</taxon>
        <taxon>Lepidosauria</taxon>
        <taxon>Squamata</taxon>
        <taxon>Bifurcata</taxon>
        <taxon>Unidentata</taxon>
        <taxon>Episquamata</taxon>
        <taxon>Toxicofera</taxon>
        <taxon>Iguania</taxon>
        <taxon>Phrynosomatidae</taxon>
        <taxon>Phrynosomatinae</taxon>
        <taxon>Phrynosoma</taxon>
    </lineage>
</organism>
<evidence type="ECO:0000256" key="4">
    <source>
        <dbReference type="ARBA" id="ARBA00023136"/>
    </source>
</evidence>
<reference evidence="5 6" key="1">
    <citation type="journal article" date="2022" name="Gigascience">
        <title>A chromosome-level genome assembly and annotation of the desert horned lizard, Phrynosoma platyrhinos, provides insight into chromosomal rearrangements among reptiles.</title>
        <authorList>
            <person name="Koochekian N."/>
            <person name="Ascanio A."/>
            <person name="Farleigh K."/>
            <person name="Card D.C."/>
            <person name="Schield D.R."/>
            <person name="Castoe T.A."/>
            <person name="Jezkova T."/>
        </authorList>
    </citation>
    <scope>NUCLEOTIDE SEQUENCE [LARGE SCALE GENOMIC DNA]</scope>
    <source>
        <strain evidence="5">NK-2021</strain>
    </source>
</reference>
<comment type="subcellular location">
    <subcellularLocation>
        <location evidence="1">Membrane</location>
        <topology evidence="1">Multi-pass membrane protein</topology>
    </subcellularLocation>
</comment>
<dbReference type="EMBL" id="JAIPUX010003289">
    <property type="protein sequence ID" value="KAH0621807.1"/>
    <property type="molecule type" value="Genomic_DNA"/>
</dbReference>
<keyword evidence="2" id="KW-0812">Transmembrane</keyword>
<keyword evidence="4" id="KW-0472">Membrane</keyword>
<dbReference type="Gene3D" id="1.10.3430.10">
    <property type="entry name" value="Ammonium transporter AmtB like domains"/>
    <property type="match status" value="1"/>
</dbReference>
<protein>
    <submittedName>
        <fullName evidence="5">Uncharacterized protein</fullName>
    </submittedName>
</protein>
<dbReference type="Proteomes" id="UP000826234">
    <property type="component" value="Unassembled WGS sequence"/>
</dbReference>